<dbReference type="KEGG" id="lhk:LHK_00410"/>
<dbReference type="NCBIfam" id="TIGR03495">
    <property type="entry name" value="phage_LysB"/>
    <property type="match status" value="1"/>
</dbReference>
<gene>
    <name evidence="3" type="ordered locus">LHK_00410</name>
    <name evidence="4" type="ordered locus">LHK_02591</name>
</gene>
<protein>
    <submittedName>
        <fullName evidence="3">Fels-2 prophage protein</fullName>
    </submittedName>
</protein>
<evidence type="ECO:0000256" key="1">
    <source>
        <dbReference type="SAM" id="Coils"/>
    </source>
</evidence>
<keyword evidence="2" id="KW-0812">Transmembrane</keyword>
<keyword evidence="2" id="KW-1133">Transmembrane helix</keyword>
<dbReference type="EMBL" id="CP001154">
    <property type="protein sequence ID" value="ACO75572.1"/>
    <property type="molecule type" value="Genomic_DNA"/>
</dbReference>
<keyword evidence="1" id="KW-0175">Coiled coil</keyword>
<evidence type="ECO:0000313" key="3">
    <source>
        <dbReference type="EMBL" id="ACO73405.1"/>
    </source>
</evidence>
<dbReference type="KEGG" id="lhk:LHK_02591"/>
<dbReference type="AlphaFoldDB" id="C1DBK8"/>
<dbReference type="HOGENOM" id="CLU_124367_2_0_4"/>
<dbReference type="EMBL" id="CP001154">
    <property type="protein sequence ID" value="ACO73405.1"/>
    <property type="molecule type" value="Genomic_DNA"/>
</dbReference>
<dbReference type="Proteomes" id="UP000002010">
    <property type="component" value="Chromosome"/>
</dbReference>
<evidence type="ECO:0000313" key="4">
    <source>
        <dbReference type="EMBL" id="ACO75572.1"/>
    </source>
</evidence>
<evidence type="ECO:0000256" key="2">
    <source>
        <dbReference type="SAM" id="Phobius"/>
    </source>
</evidence>
<dbReference type="STRING" id="557598.LHK_00410"/>
<proteinExistence type="predicted"/>
<keyword evidence="5" id="KW-1185">Reference proteome</keyword>
<dbReference type="InterPro" id="IPR020000">
    <property type="entry name" value="Phage_P2_LysB"/>
</dbReference>
<sequence length="143" mass="15830">MSRVIPALLLYGVMAVCLFWLARERDGLQARIGDLQVNVRTLQTDRDRLAGQIRQHDEARRQLQADLAHAETLAARRAARLKDLEHEHADLRAWADTRLPADLGRLLERPALAGAGDYRQWLSGGDAVPAAGQPAADEPRPAD</sequence>
<evidence type="ECO:0000313" key="5">
    <source>
        <dbReference type="Proteomes" id="UP000002010"/>
    </source>
</evidence>
<keyword evidence="2" id="KW-0472">Membrane</keyword>
<reference evidence="3 5" key="1">
    <citation type="journal article" date="2009" name="PLoS Genet.">
        <title>The complete genome and proteome of Laribacter hongkongensis reveal potential mechanisms for adaptations to different temperatures and habitats.</title>
        <authorList>
            <person name="Woo P.C."/>
            <person name="Lau S.K."/>
            <person name="Tse H."/>
            <person name="Teng J.L."/>
            <person name="Curreem S.O."/>
            <person name="Tsang A.K."/>
            <person name="Fan R.Y."/>
            <person name="Wong G.K."/>
            <person name="Huang Y."/>
            <person name="Loman N.J."/>
            <person name="Snyder L.A."/>
            <person name="Cai J.J."/>
            <person name="Huang J.D."/>
            <person name="Mak W."/>
            <person name="Pallen M.J."/>
            <person name="Lok S."/>
            <person name="Yuen K.Y."/>
        </authorList>
    </citation>
    <scope>NUCLEOTIDE SEQUENCE [LARGE SCALE GENOMIC DNA]</scope>
    <source>
        <strain evidence="3 5">HLHK9</strain>
    </source>
</reference>
<name>C1DBK8_LARHH</name>
<accession>C1DBK8</accession>
<feature type="transmembrane region" description="Helical" evidence="2">
    <location>
        <begin position="6"/>
        <end position="22"/>
    </location>
</feature>
<organism evidence="3 5">
    <name type="scientific">Laribacter hongkongensis (strain HLHK9)</name>
    <dbReference type="NCBI Taxonomy" id="557598"/>
    <lineage>
        <taxon>Bacteria</taxon>
        <taxon>Pseudomonadati</taxon>
        <taxon>Pseudomonadota</taxon>
        <taxon>Betaproteobacteria</taxon>
        <taxon>Neisseriales</taxon>
        <taxon>Aquaspirillaceae</taxon>
        <taxon>Laribacter</taxon>
    </lineage>
</organism>
<feature type="coiled-coil region" evidence="1">
    <location>
        <begin position="46"/>
        <end position="73"/>
    </location>
</feature>